<dbReference type="InterPro" id="IPR000566">
    <property type="entry name" value="Lipocln_cytosolic_FA-bd_dom"/>
</dbReference>
<dbReference type="InterPro" id="IPR047202">
    <property type="entry name" value="Lipocalin_Blc-like_dom"/>
</dbReference>
<comment type="similarity">
    <text evidence="1 2">Belongs to the calycin superfamily. Lipocalin family.</text>
</comment>
<evidence type="ECO:0000256" key="1">
    <source>
        <dbReference type="ARBA" id="ARBA00006889"/>
    </source>
</evidence>
<gene>
    <name evidence="4" type="primary">blc</name>
    <name evidence="4" type="ORF">prwr041_15500</name>
</gene>
<dbReference type="InterPro" id="IPR012674">
    <property type="entry name" value="Calycin"/>
</dbReference>
<evidence type="ECO:0000313" key="4">
    <source>
        <dbReference type="EMBL" id="BCS85657.1"/>
    </source>
</evidence>
<dbReference type="Pfam" id="PF08212">
    <property type="entry name" value="Lipocalin_2"/>
    <property type="match status" value="1"/>
</dbReference>
<dbReference type="PROSITE" id="PS00213">
    <property type="entry name" value="LIPOCALIN"/>
    <property type="match status" value="1"/>
</dbReference>
<dbReference type="InterPro" id="IPR022272">
    <property type="entry name" value="Lipocalin_CS"/>
</dbReference>
<dbReference type="PRINTS" id="PR01171">
    <property type="entry name" value="BCTLIPOCALIN"/>
</dbReference>
<reference evidence="4 5" key="1">
    <citation type="journal article" date="2022" name="Int. J. Syst. Evol. Microbiol.">
        <title>Prevotella herbatica sp. nov., a plant polysaccharide-decomposing anaerobic bacterium isolated from a methanogenic reactor.</title>
        <authorList>
            <person name="Uek A."/>
            <person name="Tonouchi A."/>
            <person name="Kaku N."/>
            <person name="Ueki K."/>
        </authorList>
    </citation>
    <scope>NUCLEOTIDE SEQUENCE [LARGE SCALE GENOMIC DNA]</scope>
    <source>
        <strain evidence="4 5">WR041</strain>
    </source>
</reference>
<accession>A0ABN6EIE8</accession>
<evidence type="ECO:0000259" key="3">
    <source>
        <dbReference type="Pfam" id="PF08212"/>
    </source>
</evidence>
<dbReference type="Gene3D" id="2.40.128.20">
    <property type="match status" value="1"/>
</dbReference>
<evidence type="ECO:0000313" key="5">
    <source>
        <dbReference type="Proteomes" id="UP001319045"/>
    </source>
</evidence>
<dbReference type="RefSeq" id="WP_207153291.1">
    <property type="nucleotide sequence ID" value="NZ_AP024484.1"/>
</dbReference>
<dbReference type="InterPro" id="IPR022271">
    <property type="entry name" value="Lipocalin_ApoD"/>
</dbReference>
<dbReference type="PANTHER" id="PTHR10612">
    <property type="entry name" value="APOLIPOPROTEIN D"/>
    <property type="match status" value="1"/>
</dbReference>
<proteinExistence type="inferred from homology"/>
<feature type="domain" description="Lipocalin/cytosolic fatty-acid binding" evidence="3">
    <location>
        <begin position="13"/>
        <end position="146"/>
    </location>
</feature>
<dbReference type="SUPFAM" id="SSF50814">
    <property type="entry name" value="Lipocalins"/>
    <property type="match status" value="1"/>
</dbReference>
<dbReference type="InterPro" id="IPR002446">
    <property type="entry name" value="Lipocalin_bac"/>
</dbReference>
<evidence type="ECO:0000256" key="2">
    <source>
        <dbReference type="PIRNR" id="PIRNR036893"/>
    </source>
</evidence>
<protein>
    <submittedName>
        <fullName evidence="4">Lipocalin family protein</fullName>
    </submittedName>
</protein>
<dbReference type="Proteomes" id="UP001319045">
    <property type="component" value="Chromosome"/>
</dbReference>
<keyword evidence="5" id="KW-1185">Reference proteome</keyword>
<name>A0ABN6EIE8_9BACT</name>
<sequence length="149" mass="16884">MKPDITTVPNLALDKYLGRWYEIARIDNRFERGISNAIAEYSLNPNGTIKVVNSGVDIKTGKVKSAVGKAKMTSVPGLLRVSFFWIFYSDYRVLAVDENYKWALVGGSSSKYLWILSRTPKLLEKEVALVLSEASRRGYDTGRLIYPWK</sequence>
<dbReference type="PANTHER" id="PTHR10612:SF34">
    <property type="entry name" value="APOLIPOPROTEIN D"/>
    <property type="match status" value="1"/>
</dbReference>
<dbReference type="EMBL" id="AP024484">
    <property type="protein sequence ID" value="BCS85657.1"/>
    <property type="molecule type" value="Genomic_DNA"/>
</dbReference>
<dbReference type="CDD" id="cd19438">
    <property type="entry name" value="lipocalin_Blc-like"/>
    <property type="match status" value="1"/>
</dbReference>
<organism evidence="4 5">
    <name type="scientific">Prevotella herbatica</name>
    <dbReference type="NCBI Taxonomy" id="2801997"/>
    <lineage>
        <taxon>Bacteria</taxon>
        <taxon>Pseudomonadati</taxon>
        <taxon>Bacteroidota</taxon>
        <taxon>Bacteroidia</taxon>
        <taxon>Bacteroidales</taxon>
        <taxon>Prevotellaceae</taxon>
        <taxon>Prevotella</taxon>
    </lineage>
</organism>
<dbReference type="PIRSF" id="PIRSF036893">
    <property type="entry name" value="Lipocalin_ApoD"/>
    <property type="match status" value="1"/>
</dbReference>